<name>A0A841BLY1_9ACTN</name>
<feature type="transmembrane region" description="Helical" evidence="6">
    <location>
        <begin position="242"/>
        <end position="268"/>
    </location>
</feature>
<keyword evidence="9" id="KW-1185">Reference proteome</keyword>
<gene>
    <name evidence="8" type="ORF">F4553_001209</name>
</gene>
<feature type="domain" description="ABC3 transporter permease C-terminal" evidence="7">
    <location>
        <begin position="627"/>
        <end position="736"/>
    </location>
</feature>
<dbReference type="Proteomes" id="UP000587527">
    <property type="component" value="Unassembled WGS sequence"/>
</dbReference>
<evidence type="ECO:0000256" key="3">
    <source>
        <dbReference type="ARBA" id="ARBA00022692"/>
    </source>
</evidence>
<comment type="caution">
    <text evidence="8">The sequence shown here is derived from an EMBL/GenBank/DDBJ whole genome shotgun (WGS) entry which is preliminary data.</text>
</comment>
<dbReference type="RefSeq" id="WP_184833036.1">
    <property type="nucleotide sequence ID" value="NZ_JACHMN010000001.1"/>
</dbReference>
<feature type="transmembrane region" description="Helical" evidence="6">
    <location>
        <begin position="288"/>
        <end position="313"/>
    </location>
</feature>
<keyword evidence="5 6" id="KW-0472">Membrane</keyword>
<keyword evidence="2" id="KW-1003">Cell membrane</keyword>
<evidence type="ECO:0000313" key="8">
    <source>
        <dbReference type="EMBL" id="MBB5867830.1"/>
    </source>
</evidence>
<evidence type="ECO:0000256" key="4">
    <source>
        <dbReference type="ARBA" id="ARBA00022989"/>
    </source>
</evidence>
<feature type="transmembrane region" description="Helical" evidence="6">
    <location>
        <begin position="627"/>
        <end position="650"/>
    </location>
</feature>
<evidence type="ECO:0000313" key="9">
    <source>
        <dbReference type="Proteomes" id="UP000587527"/>
    </source>
</evidence>
<dbReference type="EMBL" id="JACHMN010000001">
    <property type="protein sequence ID" value="MBB5867830.1"/>
    <property type="molecule type" value="Genomic_DNA"/>
</dbReference>
<feature type="domain" description="ABC3 transporter permease C-terminal" evidence="7">
    <location>
        <begin position="201"/>
        <end position="316"/>
    </location>
</feature>
<dbReference type="GO" id="GO:0005886">
    <property type="term" value="C:plasma membrane"/>
    <property type="evidence" value="ECO:0007669"/>
    <property type="project" value="UniProtKB-SubCell"/>
</dbReference>
<evidence type="ECO:0000256" key="5">
    <source>
        <dbReference type="ARBA" id="ARBA00023136"/>
    </source>
</evidence>
<evidence type="ECO:0000259" key="7">
    <source>
        <dbReference type="Pfam" id="PF02687"/>
    </source>
</evidence>
<feature type="transmembrane region" description="Helical" evidence="6">
    <location>
        <begin position="414"/>
        <end position="442"/>
    </location>
</feature>
<protein>
    <submittedName>
        <fullName evidence="8">Cell division protein FtsX</fullName>
    </submittedName>
</protein>
<dbReference type="Pfam" id="PF02687">
    <property type="entry name" value="FtsX"/>
    <property type="match status" value="2"/>
</dbReference>
<dbReference type="InterPro" id="IPR003838">
    <property type="entry name" value="ABC3_permease_C"/>
</dbReference>
<feature type="transmembrane region" description="Helical" evidence="6">
    <location>
        <begin position="20"/>
        <end position="44"/>
    </location>
</feature>
<accession>A0A841BLY1</accession>
<feature type="transmembrane region" description="Helical" evidence="6">
    <location>
        <begin position="713"/>
        <end position="736"/>
    </location>
</feature>
<keyword evidence="8" id="KW-0132">Cell division</keyword>
<comment type="subcellular location">
    <subcellularLocation>
        <location evidence="1">Cell membrane</location>
        <topology evidence="1">Multi-pass membrane protein</topology>
    </subcellularLocation>
</comment>
<dbReference type="AlphaFoldDB" id="A0A841BLY1"/>
<reference evidence="8 9" key="1">
    <citation type="submission" date="2020-08" db="EMBL/GenBank/DDBJ databases">
        <title>Sequencing the genomes of 1000 actinobacteria strains.</title>
        <authorList>
            <person name="Klenk H.-P."/>
        </authorList>
    </citation>
    <scope>NUCLEOTIDE SEQUENCE [LARGE SCALE GENOMIC DNA]</scope>
    <source>
        <strain evidence="8 9">DSM 45362</strain>
    </source>
</reference>
<dbReference type="GO" id="GO:0051301">
    <property type="term" value="P:cell division"/>
    <property type="evidence" value="ECO:0007669"/>
    <property type="project" value="UniProtKB-KW"/>
</dbReference>
<keyword evidence="3 6" id="KW-0812">Transmembrane</keyword>
<proteinExistence type="predicted"/>
<evidence type="ECO:0000256" key="6">
    <source>
        <dbReference type="SAM" id="Phobius"/>
    </source>
</evidence>
<organism evidence="8 9">
    <name type="scientific">Allocatelliglobosispora scoriae</name>
    <dbReference type="NCBI Taxonomy" id="643052"/>
    <lineage>
        <taxon>Bacteria</taxon>
        <taxon>Bacillati</taxon>
        <taxon>Actinomycetota</taxon>
        <taxon>Actinomycetes</taxon>
        <taxon>Micromonosporales</taxon>
        <taxon>Micromonosporaceae</taxon>
        <taxon>Allocatelliglobosispora</taxon>
    </lineage>
</organism>
<feature type="transmembrane region" description="Helical" evidence="6">
    <location>
        <begin position="334"/>
        <end position="353"/>
    </location>
</feature>
<feature type="transmembrane region" description="Helical" evidence="6">
    <location>
        <begin position="671"/>
        <end position="693"/>
    </location>
</feature>
<evidence type="ECO:0000256" key="1">
    <source>
        <dbReference type="ARBA" id="ARBA00004651"/>
    </source>
</evidence>
<keyword evidence="4 6" id="KW-1133">Transmembrane helix</keyword>
<feature type="transmembrane region" description="Helical" evidence="6">
    <location>
        <begin position="365"/>
        <end position="393"/>
    </location>
</feature>
<feature type="transmembrane region" description="Helical" evidence="6">
    <location>
        <begin position="197"/>
        <end position="221"/>
    </location>
</feature>
<keyword evidence="8" id="KW-0131">Cell cycle</keyword>
<sequence length="748" mass="77878">MIGLGLRLVLASGREAAVRLLVIAVAVGVGTGLLLAVLACINATHAQNARFGWLNTAVAPPAAYATADPMWWSLSRDYFDGQTIGRVDVAAIGPHAPVPPGIPRLPGPGEYYASPALSALLHTTPAAQLADRFAGHEIGTMGAAALPSPDSLLVIVGRTPAEASRLPFAKQVTRIMTADPGNCAECYVGTPAAGMELVLGVVAVALLFPVLIFIGTATRLAATRREQRFAAMRLVGATPGQIAVLSAVESGLAAVVGTGLGFALFLTFRDPLAEIPFTGVRFFTDDLNLNVIDALAVVVGIPLGTVLAARLALRRVQISPLGVTRQITRRPPRPRRLILLVVGVAELVLILLAGHPRTTTGQLTAYLSGIFLIMVGLVVAGPWLTLLGSRMLAGRASRAATLIAGRRLADNPAVAFRAVSGLMLALFVTSVTTGVISTFVAYRASSPDNAVAHTSMQLVIWPRDLAPGQAAPQAAQVPAGLASIPGVRSVNVVYLAPDYGKRPVGPPKVPRMPALTACAGLPPEFGSCPPGAQVAAVQPNLVAPGSKFLSAAEPAAWDAAPFSVDDLRKLPLVSVVVGTDGSTAALEQSRTLLEIAFPGTARPPATETDVQSDTTGSLDRYQQLANVVILASLPIAGCSLAVSVISGLTDRRRPFSLLRLAGMRLAELRRVVLLECAVPLLTVAMLAIGMGFLTAELFLRTQFRYTLVSPGPTYLLLVAAGLAGSLGIIASTMPLLRRITGPETVRNE</sequence>
<evidence type="ECO:0000256" key="2">
    <source>
        <dbReference type="ARBA" id="ARBA00022475"/>
    </source>
</evidence>